<feature type="compositionally biased region" description="Low complexity" evidence="1">
    <location>
        <begin position="178"/>
        <end position="190"/>
    </location>
</feature>
<feature type="region of interest" description="Disordered" evidence="1">
    <location>
        <begin position="286"/>
        <end position="310"/>
    </location>
</feature>
<feature type="signal peptide" evidence="2">
    <location>
        <begin position="1"/>
        <end position="23"/>
    </location>
</feature>
<feature type="region of interest" description="Disordered" evidence="1">
    <location>
        <begin position="110"/>
        <end position="190"/>
    </location>
</feature>
<dbReference type="Proteomes" id="UP000799437">
    <property type="component" value="Unassembled WGS sequence"/>
</dbReference>
<evidence type="ECO:0000313" key="4">
    <source>
        <dbReference type="Proteomes" id="UP000799437"/>
    </source>
</evidence>
<reference evidence="3" key="1">
    <citation type="journal article" date="2020" name="Stud. Mycol.">
        <title>101 Dothideomycetes genomes: a test case for predicting lifestyles and emergence of pathogens.</title>
        <authorList>
            <person name="Haridas S."/>
            <person name="Albert R."/>
            <person name="Binder M."/>
            <person name="Bloem J."/>
            <person name="Labutti K."/>
            <person name="Salamov A."/>
            <person name="Andreopoulos B."/>
            <person name="Baker S."/>
            <person name="Barry K."/>
            <person name="Bills G."/>
            <person name="Bluhm B."/>
            <person name="Cannon C."/>
            <person name="Castanera R."/>
            <person name="Culley D."/>
            <person name="Daum C."/>
            <person name="Ezra D."/>
            <person name="Gonzalez J."/>
            <person name="Henrissat B."/>
            <person name="Kuo A."/>
            <person name="Liang C."/>
            <person name="Lipzen A."/>
            <person name="Lutzoni F."/>
            <person name="Magnuson J."/>
            <person name="Mondo S."/>
            <person name="Nolan M."/>
            <person name="Ohm R."/>
            <person name="Pangilinan J."/>
            <person name="Park H.-J."/>
            <person name="Ramirez L."/>
            <person name="Alfaro M."/>
            <person name="Sun H."/>
            <person name="Tritt A."/>
            <person name="Yoshinaga Y."/>
            <person name="Zwiers L.-H."/>
            <person name="Turgeon B."/>
            <person name="Goodwin S."/>
            <person name="Spatafora J."/>
            <person name="Crous P."/>
            <person name="Grigoriev I."/>
        </authorList>
    </citation>
    <scope>NUCLEOTIDE SEQUENCE</scope>
    <source>
        <strain evidence="3">CBS 121739</strain>
    </source>
</reference>
<evidence type="ECO:0000256" key="1">
    <source>
        <dbReference type="SAM" id="MobiDB-lite"/>
    </source>
</evidence>
<dbReference type="EMBL" id="ML996565">
    <property type="protein sequence ID" value="KAF2762545.1"/>
    <property type="molecule type" value="Genomic_DNA"/>
</dbReference>
<gene>
    <name evidence="3" type="ORF">EJ05DRAFT_5599</name>
</gene>
<organism evidence="3 4">
    <name type="scientific">Pseudovirgaria hyperparasitica</name>
    <dbReference type="NCBI Taxonomy" id="470096"/>
    <lineage>
        <taxon>Eukaryota</taxon>
        <taxon>Fungi</taxon>
        <taxon>Dikarya</taxon>
        <taxon>Ascomycota</taxon>
        <taxon>Pezizomycotina</taxon>
        <taxon>Dothideomycetes</taxon>
        <taxon>Dothideomycetes incertae sedis</taxon>
        <taxon>Acrospermales</taxon>
        <taxon>Acrospermaceae</taxon>
        <taxon>Pseudovirgaria</taxon>
    </lineage>
</organism>
<dbReference type="AlphaFoldDB" id="A0A6A6WJR7"/>
<protein>
    <submittedName>
        <fullName evidence="3">Uncharacterized protein</fullName>
    </submittedName>
</protein>
<keyword evidence="4" id="KW-1185">Reference proteome</keyword>
<accession>A0A6A6WJR7</accession>
<dbReference type="GeneID" id="54490807"/>
<dbReference type="OrthoDB" id="5427732at2759"/>
<name>A0A6A6WJR7_9PEZI</name>
<dbReference type="RefSeq" id="XP_033604996.1">
    <property type="nucleotide sequence ID" value="XM_033749753.1"/>
</dbReference>
<sequence>MFTLSSVCNVALLSLPLISCVLSHPTAETTEGVASILTSVDATKQAFQDLLNDLPEESLLAAVQNRFYPKFKDGSFELSREAMESVHHENPPLATQVMSAALRLELVKRQGGGNQTATSDTASVATSAPEDTPSVADTPTPTPTPTPTSERNTPSATPTAETSEMRTSPSSEAPPPTSAQSSAAPTSDPTIIVPVTRTNSAGNTFISSILQPGGVVTTTNSQGSQVVMTTPRPTTPRAVTMTDEQGSTFVTTITPSGRLITSLVTLTQANAQGTVEVITSIEIIEATDASPEPTGSEVSEPEPSASLQSEGGGYAWVANPTALAAGVVGVAALML</sequence>
<evidence type="ECO:0000256" key="2">
    <source>
        <dbReference type="SAM" id="SignalP"/>
    </source>
</evidence>
<feature type="compositionally biased region" description="Low complexity" evidence="1">
    <location>
        <begin position="116"/>
        <end position="128"/>
    </location>
</feature>
<feature type="compositionally biased region" description="Polar residues" evidence="1">
    <location>
        <begin position="149"/>
        <end position="166"/>
    </location>
</feature>
<proteinExistence type="predicted"/>
<keyword evidence="2" id="KW-0732">Signal</keyword>
<feature type="chain" id="PRO_5025588917" evidence="2">
    <location>
        <begin position="24"/>
        <end position="335"/>
    </location>
</feature>
<evidence type="ECO:0000313" key="3">
    <source>
        <dbReference type="EMBL" id="KAF2762545.1"/>
    </source>
</evidence>